<dbReference type="AlphaFoldDB" id="A0A6J6DBJ3"/>
<dbReference type="GO" id="GO:0045820">
    <property type="term" value="P:negative regulation of glycolytic process"/>
    <property type="evidence" value="ECO:0007669"/>
    <property type="project" value="TreeGrafter"/>
</dbReference>
<dbReference type="Pfam" id="PF00300">
    <property type="entry name" value="His_Phos_1"/>
    <property type="match status" value="1"/>
</dbReference>
<proteinExistence type="predicted"/>
<dbReference type="InterPro" id="IPR051695">
    <property type="entry name" value="Phosphoglycerate_Mutase"/>
</dbReference>
<dbReference type="Gene3D" id="3.40.50.1240">
    <property type="entry name" value="Phosphoglycerate mutase-like"/>
    <property type="match status" value="1"/>
</dbReference>
<dbReference type="InterPro" id="IPR013078">
    <property type="entry name" value="His_Pase_superF_clade-1"/>
</dbReference>
<dbReference type="GO" id="GO:0043456">
    <property type="term" value="P:regulation of pentose-phosphate shunt"/>
    <property type="evidence" value="ECO:0007669"/>
    <property type="project" value="TreeGrafter"/>
</dbReference>
<reference evidence="2" key="1">
    <citation type="submission" date="2020-05" db="EMBL/GenBank/DDBJ databases">
        <authorList>
            <person name="Chiriac C."/>
            <person name="Salcher M."/>
            <person name="Ghai R."/>
            <person name="Kavagutti S V."/>
        </authorList>
    </citation>
    <scope>NUCLEOTIDE SEQUENCE</scope>
</reference>
<dbReference type="PANTHER" id="PTHR46517:SF1">
    <property type="entry name" value="FRUCTOSE-2,6-BISPHOSPHATASE TIGAR"/>
    <property type="match status" value="1"/>
</dbReference>
<organism evidence="2">
    <name type="scientific">freshwater metagenome</name>
    <dbReference type="NCBI Taxonomy" id="449393"/>
    <lineage>
        <taxon>unclassified sequences</taxon>
        <taxon>metagenomes</taxon>
        <taxon>ecological metagenomes</taxon>
    </lineage>
</organism>
<dbReference type="SMART" id="SM00855">
    <property type="entry name" value="PGAM"/>
    <property type="match status" value="1"/>
</dbReference>
<dbReference type="CDD" id="cd07067">
    <property type="entry name" value="HP_PGM_like"/>
    <property type="match status" value="1"/>
</dbReference>
<name>A0A6J6DBJ3_9ZZZZ</name>
<protein>
    <submittedName>
        <fullName evidence="2">Unannotated protein</fullName>
    </submittedName>
</protein>
<dbReference type="PANTHER" id="PTHR46517">
    <property type="entry name" value="FRUCTOSE-2,6-BISPHOSPHATASE TIGAR"/>
    <property type="match status" value="1"/>
</dbReference>
<dbReference type="EMBL" id="CAEZTE010000019">
    <property type="protein sequence ID" value="CAB4560664.1"/>
    <property type="molecule type" value="Genomic_DNA"/>
</dbReference>
<sequence>MPIVYLLRHAQSSANVSGILAGQDNSVELSKYGFKQAENLVNTIEMIKPTKIFSSPLLRCIQTIDPYIQSRRKVKTLTDSDLIEMDYGQWSGRKLSALQKEKNWKKVQKNPAQFTFPKGESFINLHARVRKFQVKLYGEKGPILVVSHGDVIKMFLASVAGLELNSFQKFVIEPGSISAISIEKSSSRIISTNNLNFFPIKQLSIKDSLGGGNTLRRKFFGAIK</sequence>
<dbReference type="GO" id="GO:0004331">
    <property type="term" value="F:fructose-2,6-bisphosphate 2-phosphatase activity"/>
    <property type="evidence" value="ECO:0007669"/>
    <property type="project" value="TreeGrafter"/>
</dbReference>
<evidence type="ECO:0000256" key="1">
    <source>
        <dbReference type="ARBA" id="ARBA00022801"/>
    </source>
</evidence>
<gene>
    <name evidence="2" type="ORF">UFOPK1599_00533</name>
</gene>
<dbReference type="InterPro" id="IPR029033">
    <property type="entry name" value="His_PPase_superfam"/>
</dbReference>
<dbReference type="SUPFAM" id="SSF53254">
    <property type="entry name" value="Phosphoglycerate mutase-like"/>
    <property type="match status" value="1"/>
</dbReference>
<evidence type="ECO:0000313" key="2">
    <source>
        <dbReference type="EMBL" id="CAB4560664.1"/>
    </source>
</evidence>
<dbReference type="GO" id="GO:0005829">
    <property type="term" value="C:cytosol"/>
    <property type="evidence" value="ECO:0007669"/>
    <property type="project" value="TreeGrafter"/>
</dbReference>
<accession>A0A6J6DBJ3</accession>
<keyword evidence="1" id="KW-0378">Hydrolase</keyword>